<proteinExistence type="predicted"/>
<dbReference type="AlphaFoldDB" id="A0A5S4ZYL8"/>
<dbReference type="EMBL" id="VNHM01000001">
    <property type="protein sequence ID" value="TYO98008.1"/>
    <property type="molecule type" value="Genomic_DNA"/>
</dbReference>
<organism evidence="1 2">
    <name type="scientific">Desulfallas thermosapovorans DSM 6562</name>
    <dbReference type="NCBI Taxonomy" id="1121431"/>
    <lineage>
        <taxon>Bacteria</taxon>
        <taxon>Bacillati</taxon>
        <taxon>Bacillota</taxon>
        <taxon>Clostridia</taxon>
        <taxon>Eubacteriales</taxon>
        <taxon>Desulfallaceae</taxon>
        <taxon>Desulfallas</taxon>
    </lineage>
</organism>
<evidence type="ECO:0000313" key="2">
    <source>
        <dbReference type="Proteomes" id="UP000323166"/>
    </source>
</evidence>
<name>A0A5S4ZYL8_9FIRM</name>
<evidence type="ECO:0000313" key="1">
    <source>
        <dbReference type="EMBL" id="TYO98008.1"/>
    </source>
</evidence>
<reference evidence="1 2" key="1">
    <citation type="submission" date="2019-07" db="EMBL/GenBank/DDBJ databases">
        <title>Genomic Encyclopedia of Type Strains, Phase I: the one thousand microbial genomes (KMG-I) project.</title>
        <authorList>
            <person name="Kyrpides N."/>
        </authorList>
    </citation>
    <scope>NUCLEOTIDE SEQUENCE [LARGE SCALE GENOMIC DNA]</scope>
    <source>
        <strain evidence="1 2">DSM 6562</strain>
    </source>
</reference>
<keyword evidence="2" id="KW-1185">Reference proteome</keyword>
<sequence>MFSAVGLCGKINIDIEFPKDDPGRTNDSSNPAWWYLETPPTNVELEEFLKFTNIYFDGAPPNEEDKENILDYLVWKRKRERKKGKGKQGW</sequence>
<dbReference type="Proteomes" id="UP000323166">
    <property type="component" value="Unassembled WGS sequence"/>
</dbReference>
<accession>A0A5S4ZYL8</accession>
<gene>
    <name evidence="1" type="ORF">LX24_00293</name>
</gene>
<comment type="caution">
    <text evidence="1">The sequence shown here is derived from an EMBL/GenBank/DDBJ whole genome shotgun (WGS) entry which is preliminary data.</text>
</comment>
<dbReference type="RefSeq" id="WP_166510351.1">
    <property type="nucleotide sequence ID" value="NZ_VNHM01000001.1"/>
</dbReference>
<protein>
    <submittedName>
        <fullName evidence="1">Uncharacterized protein</fullName>
    </submittedName>
</protein>